<dbReference type="AlphaFoldDB" id="A0A6C0BWF6"/>
<dbReference type="EMBL" id="MN739271">
    <property type="protein sequence ID" value="QHS96430.1"/>
    <property type="molecule type" value="Genomic_DNA"/>
</dbReference>
<keyword evidence="2" id="KW-0808">Transferase</keyword>
<protein>
    <recommendedName>
        <fullName evidence="4">Glycosyltransferase</fullName>
    </recommendedName>
</protein>
<reference evidence="3" key="1">
    <citation type="journal article" date="2020" name="Nature">
        <title>Giant virus diversity and host interactions through global metagenomics.</title>
        <authorList>
            <person name="Schulz F."/>
            <person name="Roux S."/>
            <person name="Paez-Espino D."/>
            <person name="Jungbluth S."/>
            <person name="Walsh D.A."/>
            <person name="Denef V.J."/>
            <person name="McMahon K.D."/>
            <person name="Konstantinidis K.T."/>
            <person name="Eloe-Fadrosh E.A."/>
            <person name="Kyrpides N.C."/>
            <person name="Woyke T."/>
        </authorList>
    </citation>
    <scope>NUCLEOTIDE SEQUENCE</scope>
    <source>
        <strain evidence="3">GVMAG-M-3300020166-18</strain>
    </source>
</reference>
<dbReference type="PANTHER" id="PTHR11927">
    <property type="entry name" value="GALACTOSIDE 2-L-FUCOSYLTRANSFERASE"/>
    <property type="match status" value="1"/>
</dbReference>
<dbReference type="GO" id="GO:0016020">
    <property type="term" value="C:membrane"/>
    <property type="evidence" value="ECO:0007669"/>
    <property type="project" value="InterPro"/>
</dbReference>
<keyword evidence="1" id="KW-0328">Glycosyltransferase</keyword>
<name>A0A6C0BWF6_9ZZZZ</name>
<dbReference type="GO" id="GO:0008107">
    <property type="term" value="F:galactoside 2-alpha-L-fucosyltransferase activity"/>
    <property type="evidence" value="ECO:0007669"/>
    <property type="project" value="InterPro"/>
</dbReference>
<dbReference type="GO" id="GO:0005975">
    <property type="term" value="P:carbohydrate metabolic process"/>
    <property type="evidence" value="ECO:0007669"/>
    <property type="project" value="InterPro"/>
</dbReference>
<organism evidence="3">
    <name type="scientific">viral metagenome</name>
    <dbReference type="NCBI Taxonomy" id="1070528"/>
    <lineage>
        <taxon>unclassified sequences</taxon>
        <taxon>metagenomes</taxon>
        <taxon>organismal metagenomes</taxon>
    </lineage>
</organism>
<evidence type="ECO:0000256" key="2">
    <source>
        <dbReference type="ARBA" id="ARBA00022679"/>
    </source>
</evidence>
<accession>A0A6C0BWF6</accession>
<proteinExistence type="predicted"/>
<sequence>MITIELQGGLGNQMFQIFATISHALSNKTQFVLPPGKLDTHSAGGSVRPLYWDSMFKEIVGFIHEGSTQFIPVYREKRFRYDALPETNGIRSKHMKLFGYFQSPKYFEENYASIVKILQIPQKKATVLNKSGIVLSKSTFVSMHFRIGDYKAEAHKNAHPIQTVEYYEKALAHILSTRTENPIKVLYFHEEEDTEQVEKIVEQLISTQMCKECDITFVSVAYIGELQDYEQMLLMSCCDHNIIANSSFSWWGAYMNENPDKIVCYPEAWFGKALPNHDTMDLFPSTWNNIY</sequence>
<dbReference type="Pfam" id="PF01531">
    <property type="entry name" value="Glyco_transf_11"/>
    <property type="match status" value="1"/>
</dbReference>
<evidence type="ECO:0000256" key="1">
    <source>
        <dbReference type="ARBA" id="ARBA00022676"/>
    </source>
</evidence>
<evidence type="ECO:0000313" key="3">
    <source>
        <dbReference type="EMBL" id="QHS96430.1"/>
    </source>
</evidence>
<dbReference type="InterPro" id="IPR002516">
    <property type="entry name" value="Glyco_trans_11"/>
</dbReference>
<dbReference type="CDD" id="cd11301">
    <property type="entry name" value="Fut1_Fut2_like"/>
    <property type="match status" value="1"/>
</dbReference>
<dbReference type="PANTHER" id="PTHR11927:SF9">
    <property type="entry name" value="L-FUCOSYLTRANSFERASE"/>
    <property type="match status" value="1"/>
</dbReference>
<evidence type="ECO:0008006" key="4">
    <source>
        <dbReference type="Google" id="ProtNLM"/>
    </source>
</evidence>